<accession>A0A2K9NPM9</accession>
<name>A0A2K9NPM9_BACTC</name>
<organism evidence="1 2">
    <name type="scientific">Bacteriovorax stolpii</name>
    <name type="common">Bdellovibrio stolpii</name>
    <dbReference type="NCBI Taxonomy" id="960"/>
    <lineage>
        <taxon>Bacteria</taxon>
        <taxon>Pseudomonadati</taxon>
        <taxon>Bdellovibrionota</taxon>
        <taxon>Bacteriovoracia</taxon>
        <taxon>Bacteriovoracales</taxon>
        <taxon>Bacteriovoracaceae</taxon>
        <taxon>Bacteriovorax</taxon>
    </lineage>
</organism>
<dbReference type="AlphaFoldDB" id="A0A2K9NPM9"/>
<evidence type="ECO:0000313" key="2">
    <source>
        <dbReference type="Proteomes" id="UP000235584"/>
    </source>
</evidence>
<evidence type="ECO:0000313" key="1">
    <source>
        <dbReference type="EMBL" id="AUN97458.1"/>
    </source>
</evidence>
<dbReference type="Pfam" id="PF19795">
    <property type="entry name" value="DUF6279"/>
    <property type="match status" value="1"/>
</dbReference>
<proteinExistence type="predicted"/>
<keyword evidence="2" id="KW-1185">Reference proteome</keyword>
<reference evidence="1 2" key="1">
    <citation type="submission" date="2018-01" db="EMBL/GenBank/DDBJ databases">
        <title>Complete genome sequence of Bacteriovorax stolpii DSM12778.</title>
        <authorList>
            <person name="Tang B."/>
            <person name="Chang J."/>
        </authorList>
    </citation>
    <scope>NUCLEOTIDE SEQUENCE [LARGE SCALE GENOMIC DNA]</scope>
    <source>
        <strain evidence="1 2">DSM 12778</strain>
    </source>
</reference>
<dbReference type="EMBL" id="CP025704">
    <property type="protein sequence ID" value="AUN97458.1"/>
    <property type="molecule type" value="Genomic_DNA"/>
</dbReference>
<gene>
    <name evidence="1" type="ORF">C0V70_04905</name>
</gene>
<sequence>MQNKADDYFDLTRDQSKWLKKVLKIDIDKVKKTIFPQIAAELRRNADIVNSQKTFDVATVELSYERVRNLFYDGLRIFAPEAVAFSGKLEPSQVNVFQKEFDKKMRDIKEDESEKENYKRMKKHLDSWLGGLTSAQKKELESYIHNTPSHVNEKVYNRQLLAHEFVRSFPDLNARGRFVEGLFTRYESMREPAYSKLTNEKDRQVITLVTSILNKMTDSQRETLIETLRDRANQLIKLSKK</sequence>
<dbReference type="KEGG" id="bsto:C0V70_04905"/>
<protein>
    <submittedName>
        <fullName evidence="1">Uncharacterized protein</fullName>
    </submittedName>
</protein>
<dbReference type="Proteomes" id="UP000235584">
    <property type="component" value="Chromosome"/>
</dbReference>
<dbReference type="RefSeq" id="WP_102242753.1">
    <property type="nucleotide sequence ID" value="NZ_CP025704.1"/>
</dbReference>